<dbReference type="EMBL" id="GDHF01018232">
    <property type="protein sequence ID" value="JAI34082.1"/>
    <property type="molecule type" value="Transcribed_RNA"/>
</dbReference>
<gene>
    <name evidence="1" type="ORF">c0_g4_i1</name>
</gene>
<reference evidence="1" key="1">
    <citation type="submission" date="2015-06" db="EMBL/GenBank/DDBJ databases">
        <authorList>
            <person name="Hoefler B.C."/>
            <person name="Straight P.D."/>
        </authorList>
    </citation>
    <scope>NUCLEOTIDE SEQUENCE</scope>
</reference>
<accession>A0A0K8V570</accession>
<proteinExistence type="predicted"/>
<dbReference type="AlphaFoldDB" id="A0A0K8V570"/>
<evidence type="ECO:0000313" key="1">
    <source>
        <dbReference type="EMBL" id="JAI34082.1"/>
    </source>
</evidence>
<sequence length="115" mass="12236">MPALTDADAAATADVDVVTATAATTGVVTPTPASSPTLRLLASAPRQLSCTAPPLCGLSTAIFAHHGPLIRMNAFKMYKDFQIDHAKSYFPIPKISLLAPLVGYFLKIHAFHLYL</sequence>
<name>A0A0K8V570_BACLA</name>
<protein>
    <submittedName>
        <fullName evidence="1">Uncharacterized protein</fullName>
    </submittedName>
</protein>
<organism evidence="1">
    <name type="scientific">Bactrocera latifrons</name>
    <name type="common">Malaysian fruit fly</name>
    <name type="synonym">Chaetodacus latifrons</name>
    <dbReference type="NCBI Taxonomy" id="174628"/>
    <lineage>
        <taxon>Eukaryota</taxon>
        <taxon>Metazoa</taxon>
        <taxon>Ecdysozoa</taxon>
        <taxon>Arthropoda</taxon>
        <taxon>Hexapoda</taxon>
        <taxon>Insecta</taxon>
        <taxon>Pterygota</taxon>
        <taxon>Neoptera</taxon>
        <taxon>Endopterygota</taxon>
        <taxon>Diptera</taxon>
        <taxon>Brachycera</taxon>
        <taxon>Muscomorpha</taxon>
        <taxon>Tephritoidea</taxon>
        <taxon>Tephritidae</taxon>
        <taxon>Bactrocera</taxon>
        <taxon>Bactrocera</taxon>
    </lineage>
</organism>